<accession>F8F8R9</accession>
<dbReference type="SMART" id="SM00304">
    <property type="entry name" value="HAMP"/>
    <property type="match status" value="1"/>
</dbReference>
<dbReference type="GO" id="GO:0000155">
    <property type="term" value="F:phosphorelay sensor kinase activity"/>
    <property type="evidence" value="ECO:0007669"/>
    <property type="project" value="InterPro"/>
</dbReference>
<dbReference type="CDD" id="cd06225">
    <property type="entry name" value="HAMP"/>
    <property type="match status" value="1"/>
</dbReference>
<dbReference type="InterPro" id="IPR010559">
    <property type="entry name" value="Sig_transdc_His_kin_internal"/>
</dbReference>
<dbReference type="EC" id="2.7.13.3" evidence="3"/>
<evidence type="ECO:0000313" key="15">
    <source>
        <dbReference type="EMBL" id="AEI41981.1"/>
    </source>
</evidence>
<evidence type="ECO:0000256" key="4">
    <source>
        <dbReference type="ARBA" id="ARBA00022475"/>
    </source>
</evidence>
<keyword evidence="6" id="KW-0808">Transferase</keyword>
<feature type="domain" description="Histidine kinase" evidence="13">
    <location>
        <begin position="480"/>
        <end position="598"/>
    </location>
</feature>
<keyword evidence="9" id="KW-0067">ATP-binding</keyword>
<dbReference type="InterPro" id="IPR051552">
    <property type="entry name" value="HptR"/>
</dbReference>
<dbReference type="InterPro" id="IPR003660">
    <property type="entry name" value="HAMP_dom"/>
</dbReference>
<evidence type="ECO:0000256" key="10">
    <source>
        <dbReference type="ARBA" id="ARBA00023012"/>
    </source>
</evidence>
<keyword evidence="4" id="KW-1003">Cell membrane</keyword>
<keyword evidence="7" id="KW-0547">Nucleotide-binding</keyword>
<evidence type="ECO:0000256" key="3">
    <source>
        <dbReference type="ARBA" id="ARBA00012438"/>
    </source>
</evidence>
<dbReference type="GO" id="GO:0005886">
    <property type="term" value="C:plasma membrane"/>
    <property type="evidence" value="ECO:0007669"/>
    <property type="project" value="UniProtKB-SubCell"/>
</dbReference>
<evidence type="ECO:0000259" key="13">
    <source>
        <dbReference type="PROSITE" id="PS50109"/>
    </source>
</evidence>
<dbReference type="PROSITE" id="PS50109">
    <property type="entry name" value="HIS_KIN"/>
    <property type="match status" value="1"/>
</dbReference>
<keyword evidence="8 15" id="KW-0418">Kinase</keyword>
<evidence type="ECO:0000256" key="11">
    <source>
        <dbReference type="ARBA" id="ARBA00023136"/>
    </source>
</evidence>
<dbReference type="PATRIC" id="fig|1036673.3.peg.3147"/>
<dbReference type="InterPro" id="IPR004358">
    <property type="entry name" value="Sig_transdc_His_kin-like_C"/>
</dbReference>
<gene>
    <name evidence="15" type="ordered locus">KNP414_03423</name>
</gene>
<dbReference type="InterPro" id="IPR003594">
    <property type="entry name" value="HATPase_dom"/>
</dbReference>
<dbReference type="Pfam" id="PF00672">
    <property type="entry name" value="HAMP"/>
    <property type="match status" value="1"/>
</dbReference>
<dbReference type="Pfam" id="PF02518">
    <property type="entry name" value="HATPase_c"/>
    <property type="match status" value="1"/>
</dbReference>
<dbReference type="KEGG" id="pms:KNP414_03423"/>
<evidence type="ECO:0000256" key="8">
    <source>
        <dbReference type="ARBA" id="ARBA00022777"/>
    </source>
</evidence>
<dbReference type="Gene3D" id="3.30.450.20">
    <property type="entry name" value="PAS domain"/>
    <property type="match status" value="1"/>
</dbReference>
<evidence type="ECO:0000256" key="9">
    <source>
        <dbReference type="ARBA" id="ARBA00022840"/>
    </source>
</evidence>
<dbReference type="Proteomes" id="UP000006620">
    <property type="component" value="Chromosome"/>
</dbReference>
<dbReference type="PRINTS" id="PR00344">
    <property type="entry name" value="BCTRLSENSOR"/>
</dbReference>
<dbReference type="EMBL" id="CP002869">
    <property type="protein sequence ID" value="AEI41981.1"/>
    <property type="molecule type" value="Genomic_DNA"/>
</dbReference>
<dbReference type="HOGENOM" id="CLU_020473_6_1_9"/>
<dbReference type="RefSeq" id="WP_013917138.1">
    <property type="nucleotide sequence ID" value="NC_015690.1"/>
</dbReference>
<evidence type="ECO:0000256" key="2">
    <source>
        <dbReference type="ARBA" id="ARBA00004651"/>
    </source>
</evidence>
<keyword evidence="12" id="KW-1133">Transmembrane helix</keyword>
<dbReference type="AlphaFoldDB" id="F8F8R9"/>
<dbReference type="GO" id="GO:0005524">
    <property type="term" value="F:ATP binding"/>
    <property type="evidence" value="ECO:0007669"/>
    <property type="project" value="UniProtKB-KW"/>
</dbReference>
<feature type="transmembrane region" description="Helical" evidence="12">
    <location>
        <begin position="300"/>
        <end position="319"/>
    </location>
</feature>
<name>F8F8R9_PAEMK</name>
<protein>
    <recommendedName>
        <fullName evidence="3">histidine kinase</fullName>
        <ecNumber evidence="3">2.7.13.3</ecNumber>
    </recommendedName>
</protein>
<dbReference type="SMART" id="SM00387">
    <property type="entry name" value="HATPase_c"/>
    <property type="match status" value="1"/>
</dbReference>
<dbReference type="Gene3D" id="3.30.565.10">
    <property type="entry name" value="Histidine kinase-like ATPase, C-terminal domain"/>
    <property type="match status" value="1"/>
</dbReference>
<evidence type="ECO:0000313" key="16">
    <source>
        <dbReference type="Proteomes" id="UP000006620"/>
    </source>
</evidence>
<reference evidence="15 16" key="2">
    <citation type="journal article" date="2013" name="Genome Announc.">
        <title>Genome Sequence of Growth-Improving Paenibacillus mucilaginosus Strain KNP414.</title>
        <authorList>
            <person name="Lu J.J."/>
            <person name="Wang J.F."/>
            <person name="Hu X.F."/>
        </authorList>
    </citation>
    <scope>NUCLEOTIDE SEQUENCE [LARGE SCALE GENOMIC DNA]</scope>
    <source>
        <strain evidence="15 16">KNP414</strain>
    </source>
</reference>
<reference evidence="16" key="1">
    <citation type="submission" date="2011-06" db="EMBL/GenBank/DDBJ databases">
        <title>Complete genome sequence of Paenibacillus mucilaginosus KNP414.</title>
        <authorList>
            <person name="Wang J."/>
            <person name="Hu S."/>
            <person name="Hu X."/>
            <person name="Zhang B."/>
            <person name="Dong D."/>
            <person name="Zhang S."/>
            <person name="Zhao K."/>
            <person name="Wu D."/>
        </authorList>
    </citation>
    <scope>NUCLEOTIDE SEQUENCE [LARGE SCALE GENOMIC DNA]</scope>
    <source>
        <strain evidence="16">KNP414</strain>
    </source>
</reference>
<dbReference type="SUPFAM" id="SSF55874">
    <property type="entry name" value="ATPase domain of HSP90 chaperone/DNA topoisomerase II/histidine kinase"/>
    <property type="match status" value="1"/>
</dbReference>
<organism evidence="15 16">
    <name type="scientific">Paenibacillus mucilaginosus (strain KNP414)</name>
    <dbReference type="NCBI Taxonomy" id="1036673"/>
    <lineage>
        <taxon>Bacteria</taxon>
        <taxon>Bacillati</taxon>
        <taxon>Bacillota</taxon>
        <taxon>Bacilli</taxon>
        <taxon>Bacillales</taxon>
        <taxon>Paenibacillaceae</taxon>
        <taxon>Paenibacillus</taxon>
    </lineage>
</organism>
<keyword evidence="12" id="KW-0812">Transmembrane</keyword>
<comment type="subcellular location">
    <subcellularLocation>
        <location evidence="2">Cell membrane</location>
        <topology evidence="2">Multi-pass membrane protein</topology>
    </subcellularLocation>
</comment>
<evidence type="ECO:0000256" key="1">
    <source>
        <dbReference type="ARBA" id="ARBA00000085"/>
    </source>
</evidence>
<dbReference type="InterPro" id="IPR036890">
    <property type="entry name" value="HATPase_C_sf"/>
</dbReference>
<comment type="catalytic activity">
    <reaction evidence="1">
        <text>ATP + protein L-histidine = ADP + protein N-phospho-L-histidine.</text>
        <dbReference type="EC" id="2.7.13.3"/>
    </reaction>
</comment>
<evidence type="ECO:0000259" key="14">
    <source>
        <dbReference type="PROSITE" id="PS50885"/>
    </source>
</evidence>
<dbReference type="InterPro" id="IPR005467">
    <property type="entry name" value="His_kinase_dom"/>
</dbReference>
<dbReference type="SUPFAM" id="SSF158472">
    <property type="entry name" value="HAMP domain-like"/>
    <property type="match status" value="1"/>
</dbReference>
<dbReference type="Pfam" id="PF06580">
    <property type="entry name" value="His_kinase"/>
    <property type="match status" value="1"/>
</dbReference>
<dbReference type="PANTHER" id="PTHR42713">
    <property type="entry name" value="HISTIDINE KINASE-RELATED"/>
    <property type="match status" value="1"/>
</dbReference>
<keyword evidence="5" id="KW-0597">Phosphoprotein</keyword>
<dbReference type="PROSITE" id="PS50885">
    <property type="entry name" value="HAMP"/>
    <property type="match status" value="1"/>
</dbReference>
<sequence>MRLVQRITSSLRAKLLTIFVLLTMIPLIGEGLISYMKSYQTVSEHSTAANALIAEGLRRDIDILFQDTTSFLQIRKSPPVLRFLTAQSETYEDAKEILHTFELYRETYKLGGQIVNISMVNTYGKGISEKKGVFQMDADPLKNPHFLTLLNNPEQTLIIPPQAARPEDRMDGSDYEGRRVISIAKAVTQRVTHEIIGFILIDMDDRTVENFCNTTLIGETGFFYVVDEQGNPIFLPSRVEGLDPAALTFAADTDKGSRTDRSAGEPLFYVHTRSEMTGWSIVGRAPLKEIMRDADEIKSLTLYSVLFNILFTVSLYFFLTNRLIRPVQYLKNKMRQAASGNLDAKARNTGTDEIADLGRSFNIMLGQIKQLLERSLKEQEQIKKAELRTLQAQINPHFLYNTLESIMWMAETRKHDEVIALVKALSQFFRITLSKGRDQIHIKSELDHIENYLVIQRMRYRDILDYEVDLPEELNPYPIVKMSLQPLVENALYHGIKNKRGRGLIRITGGFTPDGDIRIEVRDNGAGIPGARLAQLQEQLAHGQSAAALEADASSSGGFGLLNVHQRIRLHYGSPYGVSIESEYGVGSCISVRIPAAWR</sequence>
<proteinExistence type="predicted"/>
<evidence type="ECO:0000256" key="7">
    <source>
        <dbReference type="ARBA" id="ARBA00022741"/>
    </source>
</evidence>
<dbReference type="Gene3D" id="1.10.8.500">
    <property type="entry name" value="HAMP domain in histidine kinase"/>
    <property type="match status" value="1"/>
</dbReference>
<evidence type="ECO:0000256" key="5">
    <source>
        <dbReference type="ARBA" id="ARBA00022553"/>
    </source>
</evidence>
<evidence type="ECO:0000256" key="6">
    <source>
        <dbReference type="ARBA" id="ARBA00022679"/>
    </source>
</evidence>
<evidence type="ECO:0000256" key="12">
    <source>
        <dbReference type="SAM" id="Phobius"/>
    </source>
</evidence>
<dbReference type="PANTHER" id="PTHR42713:SF2">
    <property type="entry name" value="TWO-COMPONENT SENSOR KINASE YESM"/>
    <property type="match status" value="1"/>
</dbReference>
<feature type="domain" description="HAMP" evidence="14">
    <location>
        <begin position="321"/>
        <end position="373"/>
    </location>
</feature>
<keyword evidence="11 12" id="KW-0472">Membrane</keyword>
<keyword evidence="10" id="KW-0902">Two-component regulatory system</keyword>